<dbReference type="InterPro" id="IPR000219">
    <property type="entry name" value="DH_dom"/>
</dbReference>
<feature type="region of interest" description="Disordered" evidence="3">
    <location>
        <begin position="1"/>
        <end position="24"/>
    </location>
</feature>
<evidence type="ECO:0000313" key="6">
    <source>
        <dbReference type="Proteomes" id="UP000245383"/>
    </source>
</evidence>
<dbReference type="InterPro" id="IPR001331">
    <property type="entry name" value="GDS_CDC24_CS"/>
</dbReference>
<sequence>MYFYSHTNKKNSHEQKSEDKNKKQASICNSADFLSDNKKKSISTIETISASSGFDLNVEEISELKLKNTTLPKKDANISIKQQSEKFSPNEQRYLNRQSLSFFTSLTISNNKNSEQLKQYTEKLNEQEPQNLPKVKKMFNFISKDKKNSTQQEKIILENSSKLSEISQSQKTKKTLKPVVVQNSSFNKLRKTWKDQFSSEEIEKLALSSQEVLRQEVLYEIILTEKEYLRDLKIIIDEMEQRQKENAPFMTEIGDILAKWFVYFNIYRGFIVYQNKSLKSLERLKKSNAKFSEFYIESQKKPESRGLPLESFILIPFQRLLKYPLLLSNLARVTDNNSYKYDLLTGAINALNKEISVVQDAKEASDNSLWLENFEKQIKNLGKFRVFQKNRKFLGYGNTTFRAPIQLFKKFESWDQYMDKSKVYVSYPRDVSMWLFDDILIISKLFFNKRDDSKKQTYRAKKSLELIVSKPLKDCNKIGFSTKEPTFLQIEPTYIVSFEESSLNVKSLDNNAMGSKFDYFEAKPFNQPPANYLKGIVTWNKKDQIKQKALIHDQLNDDKNTQNLANKDDCGSSNTINSDSRALSTSVDSDLTNNETEIEKNELYDKDLASEPQKPKTSKIKGISFNFLENYTESDVSDFTDDVEDKLIDNKGKEASEAESVYSFQSSEGTKGYLSQHKIIETQAKQEGYNKKTKSKFKSLKFFDLSKKKESDSDCPSIPSVRVDNTGLSVGKTQEDLDKEEDTSVENNADKVDFLSSVNIYNEPIELTNSLRKDKTKTLEKFEFFKKSQGKLEKSDSVKEAKQTKVKIKRSASITNSIYSLRQILRNEPPS</sequence>
<dbReference type="Proteomes" id="UP000245383">
    <property type="component" value="Unassembled WGS sequence"/>
</dbReference>
<dbReference type="PANTHER" id="PTHR46006:SF6">
    <property type="entry name" value="INTERSECTIN-2 ISOFORM X1"/>
    <property type="match status" value="1"/>
</dbReference>
<gene>
    <name evidence="5" type="ORF">BB561_001870</name>
</gene>
<dbReference type="GO" id="GO:0005085">
    <property type="term" value="F:guanyl-nucleotide exchange factor activity"/>
    <property type="evidence" value="ECO:0007669"/>
    <property type="project" value="InterPro"/>
</dbReference>
<keyword evidence="2" id="KW-0963">Cytoplasm</keyword>
<accession>A0A2T9YSN2</accession>
<dbReference type="GO" id="GO:0035556">
    <property type="term" value="P:intracellular signal transduction"/>
    <property type="evidence" value="ECO:0007669"/>
    <property type="project" value="InterPro"/>
</dbReference>
<dbReference type="PROSITE" id="PS50010">
    <property type="entry name" value="DH_2"/>
    <property type="match status" value="1"/>
</dbReference>
<proteinExistence type="predicted"/>
<dbReference type="Gene3D" id="1.20.900.10">
    <property type="entry name" value="Dbl homology (DH) domain"/>
    <property type="match status" value="2"/>
</dbReference>
<dbReference type="Pfam" id="PF00621">
    <property type="entry name" value="RhoGEF"/>
    <property type="match status" value="1"/>
</dbReference>
<dbReference type="PROSITE" id="PS00741">
    <property type="entry name" value="DH_1"/>
    <property type="match status" value="1"/>
</dbReference>
<feature type="region of interest" description="Disordered" evidence="3">
    <location>
        <begin position="559"/>
        <end position="598"/>
    </location>
</feature>
<feature type="compositionally biased region" description="Polar residues" evidence="3">
    <location>
        <begin position="571"/>
        <end position="595"/>
    </location>
</feature>
<evidence type="ECO:0000313" key="5">
    <source>
        <dbReference type="EMBL" id="PVU95339.1"/>
    </source>
</evidence>
<dbReference type="PANTHER" id="PTHR46006">
    <property type="entry name" value="RHO GUANINE NUCLEOTIDE EXCHANGE FACTOR AT 64C, ISOFORM A"/>
    <property type="match status" value="1"/>
</dbReference>
<dbReference type="GO" id="GO:0035025">
    <property type="term" value="P:positive regulation of Rho protein signal transduction"/>
    <property type="evidence" value="ECO:0007669"/>
    <property type="project" value="TreeGrafter"/>
</dbReference>
<evidence type="ECO:0000259" key="4">
    <source>
        <dbReference type="PROSITE" id="PS50010"/>
    </source>
</evidence>
<protein>
    <recommendedName>
        <fullName evidence="4">DH domain-containing protein</fullName>
    </recommendedName>
</protein>
<evidence type="ECO:0000256" key="2">
    <source>
        <dbReference type="ARBA" id="ARBA00022490"/>
    </source>
</evidence>
<keyword evidence="6" id="KW-1185">Reference proteome</keyword>
<feature type="region of interest" description="Disordered" evidence="3">
    <location>
        <begin position="709"/>
        <end position="745"/>
    </location>
</feature>
<organism evidence="5 6">
    <name type="scientific">Smittium simulii</name>
    <dbReference type="NCBI Taxonomy" id="133385"/>
    <lineage>
        <taxon>Eukaryota</taxon>
        <taxon>Fungi</taxon>
        <taxon>Fungi incertae sedis</taxon>
        <taxon>Zoopagomycota</taxon>
        <taxon>Kickxellomycotina</taxon>
        <taxon>Harpellomycetes</taxon>
        <taxon>Harpellales</taxon>
        <taxon>Legeriomycetaceae</taxon>
        <taxon>Smittium</taxon>
    </lineage>
</organism>
<reference evidence="5 6" key="1">
    <citation type="journal article" date="2018" name="MBio">
        <title>Comparative Genomics Reveals the Core Gene Toolbox for the Fungus-Insect Symbiosis.</title>
        <authorList>
            <person name="Wang Y."/>
            <person name="Stata M."/>
            <person name="Wang W."/>
            <person name="Stajich J.E."/>
            <person name="White M.M."/>
            <person name="Moncalvo J.M."/>
        </authorList>
    </citation>
    <scope>NUCLEOTIDE SEQUENCE [LARGE SCALE GENOMIC DNA]</scope>
    <source>
        <strain evidence="5 6">SWE-8-4</strain>
    </source>
</reference>
<evidence type="ECO:0000256" key="1">
    <source>
        <dbReference type="ARBA" id="ARBA00004496"/>
    </source>
</evidence>
<name>A0A2T9YSN2_9FUNG</name>
<dbReference type="SUPFAM" id="SSF48065">
    <property type="entry name" value="DBL homology domain (DH-domain)"/>
    <property type="match status" value="1"/>
</dbReference>
<evidence type="ECO:0000256" key="3">
    <source>
        <dbReference type="SAM" id="MobiDB-lite"/>
    </source>
</evidence>
<feature type="compositionally biased region" description="Basic and acidic residues" evidence="3">
    <location>
        <begin position="11"/>
        <end position="22"/>
    </location>
</feature>
<dbReference type="GO" id="GO:0005737">
    <property type="term" value="C:cytoplasm"/>
    <property type="evidence" value="ECO:0007669"/>
    <property type="project" value="UniProtKB-SubCell"/>
</dbReference>
<feature type="compositionally biased region" description="Basic and acidic residues" evidence="3">
    <location>
        <begin position="559"/>
        <end position="570"/>
    </location>
</feature>
<dbReference type="STRING" id="133385.A0A2T9YSN2"/>
<dbReference type="InterPro" id="IPR051480">
    <property type="entry name" value="Endocytic_GEF_Adapter"/>
</dbReference>
<comment type="caution">
    <text evidence="5">The sequence shown here is derived from an EMBL/GenBank/DDBJ whole genome shotgun (WGS) entry which is preliminary data.</text>
</comment>
<dbReference type="EMBL" id="MBFR01000059">
    <property type="protein sequence ID" value="PVU95339.1"/>
    <property type="molecule type" value="Genomic_DNA"/>
</dbReference>
<dbReference type="InterPro" id="IPR035899">
    <property type="entry name" value="DBL_dom_sf"/>
</dbReference>
<dbReference type="OrthoDB" id="1716625at2759"/>
<feature type="domain" description="DH" evidence="4">
    <location>
        <begin position="218"/>
        <end position="361"/>
    </location>
</feature>
<comment type="subcellular location">
    <subcellularLocation>
        <location evidence="1">Cytoplasm</location>
    </subcellularLocation>
</comment>
<dbReference type="SMART" id="SM00325">
    <property type="entry name" value="RhoGEF"/>
    <property type="match status" value="1"/>
</dbReference>
<dbReference type="AlphaFoldDB" id="A0A2T9YSN2"/>